<dbReference type="EMBL" id="BAIV01000019">
    <property type="protein sequence ID" value="GAE84698.1"/>
    <property type="molecule type" value="Genomic_DNA"/>
</dbReference>
<dbReference type="STRING" id="1445607.JCM10512_3059"/>
<gene>
    <name evidence="1" type="ORF">JCM10512_3059</name>
</gene>
<evidence type="ECO:0000313" key="2">
    <source>
        <dbReference type="Proteomes" id="UP000019131"/>
    </source>
</evidence>
<dbReference type="PANTHER" id="PTHR36849:SF1">
    <property type="entry name" value="CYTOPLASMIC PROTEIN"/>
    <property type="match status" value="1"/>
</dbReference>
<comment type="caution">
    <text evidence="1">The sequence shown here is derived from an EMBL/GenBank/DDBJ whole genome shotgun (WGS) entry which is preliminary data.</text>
</comment>
<organism evidence="1 2">
    <name type="scientific">Bacteroides reticulotermitis JCM 10512</name>
    <dbReference type="NCBI Taxonomy" id="1445607"/>
    <lineage>
        <taxon>Bacteria</taxon>
        <taxon>Pseudomonadati</taxon>
        <taxon>Bacteroidota</taxon>
        <taxon>Bacteroidia</taxon>
        <taxon>Bacteroidales</taxon>
        <taxon>Bacteroidaceae</taxon>
        <taxon>Bacteroides</taxon>
    </lineage>
</organism>
<dbReference type="InterPro" id="IPR052552">
    <property type="entry name" value="YeaO-like"/>
</dbReference>
<dbReference type="Proteomes" id="UP000019131">
    <property type="component" value="Unassembled WGS sequence"/>
</dbReference>
<proteinExistence type="predicted"/>
<dbReference type="GO" id="GO:0008168">
    <property type="term" value="F:methyltransferase activity"/>
    <property type="evidence" value="ECO:0007669"/>
    <property type="project" value="UniProtKB-KW"/>
</dbReference>
<sequence>MTSNETAAQNIFKVLLVYFKDQSINKMVQFKIKRVYEDYAEADGYRVLVDKLWPRGMKKEALKYDYWAKDITPSTALRRWCHEDIPGHWNEFTIRYQEELADSSHVADFLDLIKPYPVVTLLYASKEPVHNHARILRDYLEIHLKE</sequence>
<keyword evidence="1" id="KW-0808">Transferase</keyword>
<protein>
    <submittedName>
        <fullName evidence="1">Uroporphyrin-III c-methyltransferase</fullName>
    </submittedName>
</protein>
<keyword evidence="2" id="KW-1185">Reference proteome</keyword>
<evidence type="ECO:0000313" key="1">
    <source>
        <dbReference type="EMBL" id="GAE84698.1"/>
    </source>
</evidence>
<accession>W4UVR8</accession>
<keyword evidence="1" id="KW-0489">Methyltransferase</keyword>
<name>W4UVR8_9BACE</name>
<dbReference type="PANTHER" id="PTHR36849">
    <property type="entry name" value="CYTOPLASMIC PROTEIN-RELATED"/>
    <property type="match status" value="1"/>
</dbReference>
<dbReference type="AlphaFoldDB" id="W4UVR8"/>
<dbReference type="GO" id="GO:0032259">
    <property type="term" value="P:methylation"/>
    <property type="evidence" value="ECO:0007669"/>
    <property type="project" value="UniProtKB-KW"/>
</dbReference>
<reference evidence="1 2" key="1">
    <citation type="journal article" date="2014" name="Genome Announc.">
        <title>Draft Genome Sequence of Bacteroides reticulotermitis Strain JCM 10512T, Isolated from the Gut of a Termite.</title>
        <authorList>
            <person name="Yuki M."/>
            <person name="Oshima K."/>
            <person name="Suda W."/>
            <person name="Sakamoto M."/>
            <person name="Iida T."/>
            <person name="Hattori M."/>
            <person name="Ohkuma M."/>
        </authorList>
    </citation>
    <scope>NUCLEOTIDE SEQUENCE [LARGE SCALE GENOMIC DNA]</scope>
    <source>
        <strain evidence="1 2">JCM 10512</strain>
    </source>
</reference>
<dbReference type="Pfam" id="PF22752">
    <property type="entry name" value="DUF488-N3i"/>
    <property type="match status" value="1"/>
</dbReference>